<evidence type="ECO:0000259" key="2">
    <source>
        <dbReference type="Pfam" id="PF13086"/>
    </source>
</evidence>
<dbReference type="Pfam" id="PF13087">
    <property type="entry name" value="AAA_12"/>
    <property type="match status" value="1"/>
</dbReference>
<feature type="domain" description="DNA2/NAM7 helicase-like C-terminal" evidence="3">
    <location>
        <begin position="1294"/>
        <end position="1502"/>
    </location>
</feature>
<dbReference type="InterPro" id="IPR045055">
    <property type="entry name" value="DNA2/NAM7-like"/>
</dbReference>
<keyword evidence="4" id="KW-0347">Helicase</keyword>
<comment type="caution">
    <text evidence="4">The sequence shown here is derived from an EMBL/GenBank/DDBJ whole genome shotgun (WGS) entry which is preliminary data.</text>
</comment>
<evidence type="ECO:0000313" key="4">
    <source>
        <dbReference type="EMBL" id="KAA8496511.1"/>
    </source>
</evidence>
<dbReference type="PANTHER" id="PTHR10887">
    <property type="entry name" value="DNA2/NAM7 HELICASE FAMILY"/>
    <property type="match status" value="1"/>
</dbReference>
<evidence type="ECO:0000256" key="1">
    <source>
        <dbReference type="SAM" id="MobiDB-lite"/>
    </source>
</evidence>
<gene>
    <name evidence="4" type="ORF">FVE85_0240</name>
</gene>
<sequence length="1618" mass="181688">MDGEGERNEIHWGDVLNFTGGKLSDASFHVERSGKARSSLGGAAAKLLASVENASTILDSLKHLRKDLHLSTRESLQILSSLSKQVKEQNGARVSSLSHTQDKSGMEMEDSDKKSALQGSMQDVHESKCIANADAAHEIARAPDRPTYRPLKERVALFLGVADGDGTADTYTFDASLHGSLDSCMHPASGPGTAAYECVEDGKVRPAAVQRIVSEEKLSACGLDDETGNTRRKSACRAEEPGEVPMEFFFRGTIIAKDERVSPPSWAVVECDIDDLIRFLRTCGPDLGFRHDASSWEHIVSEHGLSRIRVPRRVMMDYIKANSINSVMPGARVRGFAGVLETARHGRAPPSPNMATTFHVLQISHLDEKPRKLLPIPQYRPAMRQKGAILAAQRKRILSEDMTGEETDHTIHVRGSKHEHSFAYQVPHLRITPLCFGPGSLDDLHWRLENVKQTGSPVGIAMPLVDRYQASYLVISGCSQILVMDVRSGSYGDKSVEEWSHLRTLVIDFFLCERIIKCHFGIDEWLAILGQTFSLDLAERNEIKNKSPLLFDVRLFDWMLCTPIPDADVRDTNMHVSERCLLKKDDQQKQFQSLERCIENYSLVPFTISSRLNVVERIDPYIWSERPLSSFALFCMAEQCAQVAPLAILVLRKLQFFDLICSYWEDSVETFGRKVSDWIGLFPEEVESIVRPRLPADLKSTLKNHSIFLSPIGLSNDEDFDSDDEVVAKNDSFKLKTPLVQYNCVPGETLSIDLKMLNFGTRARALADMVVEGTTCFKFAKLGERISSTAVEPGHSIALEGRFRSEQVGMYKATIRIAFKDADLIPLVTTIGIHVVSKDYIGGNRRGLPLSKLVEQLEREESWSFGQCVQVWPLPDRLRRAAIRDYAIPPELRGKSRDFVGIHLRGCASGKEKNESIEAESRAYADRLHTLLWLEEEALEQCAAKYSTRAKVEVCKEKAGAMMCKVTLGKDLSEMRPSVLPDDIVYLQRAGNQVAFEARVRKVLQKSLRLEPAKEFFADHRPEALYKISFQFNRTSLVRAHKALDAFMKSFAELRNLVFERSLTAAELRRLQKEDEVLGDNWDEPSKENLHNAEQFRAVDLIASLREEKDNSPYLVFGPPGTGKTLVLVDAICAVLKKSPGERILACAPSNAAADVIASRLMSRLKKGVLLRYKAASCGVKESVSAEELDYTNWNDDEGRFEQHSHEKLSKYSVLVTTCNMAWTLSETSMRQSCEPLIFQWIFVDEAGYATEPDLLCAFANKVTSRSRVILFGDPKQLGPVVMSRVAEKAGLGRSLMERIFDVRVELQRKRGEKRPYRMSLLTKNYRSHSAIIEFSNLRFYGGKLESDPAVEALREEYRLATLLPHISDFPVAFIEVFGMECRDFGSPSFYNKAEIDVSERIVQQVIQVERIELAKIGFITPYRRQAEEFRALAKRRKWHDIQVGSVEVFQGCEKDVIIYSTVRGLGENEHDSPAQLAFLGNEKRFNVAATRAQRLFFVVGNPIALGKLPLMKSFLDMCRARNAYVTMASTLHGKVLSSDSVPSRAPNVAGVEGGTPWTEEASETARDCIPQHVDDHAAEKEMKVAADAIEEKGDKSDPRKRAERAEHTTARRVRQRR</sequence>
<keyword evidence="4" id="KW-0067">ATP-binding</keyword>
<dbReference type="SUPFAM" id="SSF52540">
    <property type="entry name" value="P-loop containing nucleoside triphosphate hydrolases"/>
    <property type="match status" value="1"/>
</dbReference>
<feature type="domain" description="DNA2/NAM7 helicase helicase" evidence="2">
    <location>
        <begin position="1194"/>
        <end position="1285"/>
    </location>
</feature>
<feature type="compositionally biased region" description="Basic and acidic residues" evidence="1">
    <location>
        <begin position="1584"/>
        <end position="1610"/>
    </location>
</feature>
<feature type="compositionally biased region" description="Basic and acidic residues" evidence="1">
    <location>
        <begin position="100"/>
        <end position="114"/>
    </location>
</feature>
<keyword evidence="5" id="KW-1185">Reference proteome</keyword>
<name>A0A5J4YY33_PORPP</name>
<reference evidence="5" key="1">
    <citation type="journal article" date="2019" name="Nat. Commun.">
        <title>Expansion of phycobilisome linker gene families in mesophilic red algae.</title>
        <authorList>
            <person name="Lee J."/>
            <person name="Kim D."/>
            <person name="Bhattacharya D."/>
            <person name="Yoon H.S."/>
        </authorList>
    </citation>
    <scope>NUCLEOTIDE SEQUENCE [LARGE SCALE GENOMIC DNA]</scope>
    <source>
        <strain evidence="5">CCMP 1328</strain>
    </source>
</reference>
<keyword evidence="4" id="KW-0547">Nucleotide-binding</keyword>
<evidence type="ECO:0000313" key="5">
    <source>
        <dbReference type="Proteomes" id="UP000324585"/>
    </source>
</evidence>
<dbReference type="InterPro" id="IPR047187">
    <property type="entry name" value="SF1_C_Upf1"/>
</dbReference>
<dbReference type="Pfam" id="PF13086">
    <property type="entry name" value="AAA_11"/>
    <property type="match status" value="2"/>
</dbReference>
<accession>A0A5J4YY33</accession>
<dbReference type="Gene3D" id="3.40.50.300">
    <property type="entry name" value="P-loop containing nucleotide triphosphate hydrolases"/>
    <property type="match status" value="2"/>
</dbReference>
<evidence type="ECO:0000259" key="3">
    <source>
        <dbReference type="Pfam" id="PF13087"/>
    </source>
</evidence>
<proteinExistence type="predicted"/>
<dbReference type="Proteomes" id="UP000324585">
    <property type="component" value="Unassembled WGS sequence"/>
</dbReference>
<dbReference type="EMBL" id="VRMN01000002">
    <property type="protein sequence ID" value="KAA8496511.1"/>
    <property type="molecule type" value="Genomic_DNA"/>
</dbReference>
<keyword evidence="4" id="KW-0378">Hydrolase</keyword>
<dbReference type="OrthoDB" id="6513042at2759"/>
<organism evidence="4 5">
    <name type="scientific">Porphyridium purpureum</name>
    <name type="common">Red alga</name>
    <name type="synonym">Porphyridium cruentum</name>
    <dbReference type="NCBI Taxonomy" id="35688"/>
    <lineage>
        <taxon>Eukaryota</taxon>
        <taxon>Rhodophyta</taxon>
        <taxon>Bangiophyceae</taxon>
        <taxon>Porphyridiales</taxon>
        <taxon>Porphyridiaceae</taxon>
        <taxon>Porphyridium</taxon>
    </lineage>
</organism>
<dbReference type="GO" id="GO:0043186">
    <property type="term" value="C:P granule"/>
    <property type="evidence" value="ECO:0007669"/>
    <property type="project" value="TreeGrafter"/>
</dbReference>
<dbReference type="GO" id="GO:0035194">
    <property type="term" value="P:regulatory ncRNA-mediated post-transcriptional gene silencing"/>
    <property type="evidence" value="ECO:0007669"/>
    <property type="project" value="TreeGrafter"/>
</dbReference>
<dbReference type="CDD" id="cd18808">
    <property type="entry name" value="SF1_C_Upf1"/>
    <property type="match status" value="1"/>
</dbReference>
<dbReference type="PANTHER" id="PTHR10887:SF322">
    <property type="entry name" value="HELICASE MOV-10"/>
    <property type="match status" value="1"/>
</dbReference>
<dbReference type="InterPro" id="IPR041679">
    <property type="entry name" value="DNA2/NAM7-like_C"/>
</dbReference>
<feature type="region of interest" description="Disordered" evidence="1">
    <location>
        <begin position="1584"/>
        <end position="1618"/>
    </location>
</feature>
<dbReference type="InterPro" id="IPR027417">
    <property type="entry name" value="P-loop_NTPase"/>
</dbReference>
<dbReference type="GO" id="GO:0005829">
    <property type="term" value="C:cytosol"/>
    <property type="evidence" value="ECO:0007669"/>
    <property type="project" value="TreeGrafter"/>
</dbReference>
<feature type="region of interest" description="Disordered" evidence="1">
    <location>
        <begin position="89"/>
        <end position="114"/>
    </location>
</feature>
<dbReference type="GO" id="GO:0004386">
    <property type="term" value="F:helicase activity"/>
    <property type="evidence" value="ECO:0007669"/>
    <property type="project" value="UniProtKB-KW"/>
</dbReference>
<dbReference type="InterPro" id="IPR041677">
    <property type="entry name" value="DNA2/NAM7_AAA_11"/>
</dbReference>
<protein>
    <submittedName>
        <fullName evidence="4">Putative RNA helicase SDE3</fullName>
    </submittedName>
</protein>
<feature type="domain" description="DNA2/NAM7 helicase helicase" evidence="2">
    <location>
        <begin position="1092"/>
        <end position="1169"/>
    </location>
</feature>